<evidence type="ECO:0000313" key="3">
    <source>
        <dbReference type="EMBL" id="SBS85512.1"/>
    </source>
</evidence>
<keyword evidence="2" id="KW-1133">Transmembrane helix</keyword>
<evidence type="ECO:0000256" key="1">
    <source>
        <dbReference type="SAM" id="MobiDB-lite"/>
    </source>
</evidence>
<keyword evidence="6" id="KW-1185">Reference proteome</keyword>
<reference evidence="5" key="1">
    <citation type="submission" date="2016-05" db="EMBL/GenBank/DDBJ databases">
        <authorList>
            <person name="Naeem Raeece"/>
        </authorList>
    </citation>
    <scope>NUCLEOTIDE SEQUENCE [LARGE SCALE GENOMIC DNA]</scope>
</reference>
<dbReference type="AlphaFoldDB" id="A0A1A8VYD1"/>
<organism evidence="3 5">
    <name type="scientific">Plasmodium malariae</name>
    <dbReference type="NCBI Taxonomy" id="5858"/>
    <lineage>
        <taxon>Eukaryota</taxon>
        <taxon>Sar</taxon>
        <taxon>Alveolata</taxon>
        <taxon>Apicomplexa</taxon>
        <taxon>Aconoidasida</taxon>
        <taxon>Haemosporida</taxon>
        <taxon>Plasmodiidae</taxon>
        <taxon>Plasmodium</taxon>
        <taxon>Plasmodium (Plasmodium)</taxon>
    </lineage>
</organism>
<dbReference type="EMBL" id="FLQW01000706">
    <property type="protein sequence ID" value="SBS85512.1"/>
    <property type="molecule type" value="Genomic_DNA"/>
</dbReference>
<feature type="transmembrane region" description="Helical" evidence="2">
    <location>
        <begin position="82"/>
        <end position="100"/>
    </location>
</feature>
<sequence length="220" mass="26265">MINEYGFIGFNKKEYHLLTLNKNKIIHNKDIIKKYNNLKNVLHIQDSENGGKEYLYNSLNKEDKNLWNRLTSKFGVVFNKNILTKFFCVGTFCLALYPVYTILLNKKIEFIIRNIFKENLFCLNIPNKIKRHFLSISLAEFRSSPFFLSTILVLSYSLYIILKVYIEKYREAKRIKSAVEDYNKNKDEYINTGRDSTDENYSSDYYDDIEENNDFNKNHY</sequence>
<evidence type="ECO:0000313" key="6">
    <source>
        <dbReference type="Proteomes" id="UP000219813"/>
    </source>
</evidence>
<proteinExistence type="predicted"/>
<dbReference type="GeneID" id="39868847"/>
<dbReference type="Proteomes" id="UP000078597">
    <property type="component" value="Unassembled WGS sequence"/>
</dbReference>
<gene>
    <name evidence="4" type="primary">PmUG01_09031900</name>
    <name evidence="3" type="ORF">PMALA_012940</name>
    <name evidence="4" type="ORF">PMUG01_09031900</name>
</gene>
<name>A0A1A8VYD1_PLAMA</name>
<reference evidence="4 6" key="3">
    <citation type="submission" date="2016-06" db="EMBL/GenBank/DDBJ databases">
        <authorList>
            <consortium name="Pathogen Informatics"/>
        </authorList>
    </citation>
    <scope>NUCLEOTIDE SEQUENCE [LARGE SCALE GENOMIC DNA]</scope>
</reference>
<evidence type="ECO:0008006" key="7">
    <source>
        <dbReference type="Google" id="ProtNLM"/>
    </source>
</evidence>
<reference evidence="3" key="2">
    <citation type="submission" date="2016-05" db="EMBL/GenBank/DDBJ databases">
        <authorList>
            <person name="Lavstsen T."/>
            <person name="Jespersen J.S."/>
        </authorList>
    </citation>
    <scope>NUCLEOTIDE SEQUENCE [LARGE SCALE GENOMIC DNA]</scope>
</reference>
<evidence type="ECO:0000256" key="2">
    <source>
        <dbReference type="SAM" id="Phobius"/>
    </source>
</evidence>
<evidence type="ECO:0000313" key="4">
    <source>
        <dbReference type="EMBL" id="SCN12746.1"/>
    </source>
</evidence>
<accession>A0A1A8VYD1</accession>
<dbReference type="OrthoDB" id="372232at2759"/>
<dbReference type="VEuPathDB" id="PlasmoDB:PmUG01_09031900"/>
<evidence type="ECO:0000313" key="5">
    <source>
        <dbReference type="Proteomes" id="UP000078597"/>
    </source>
</evidence>
<keyword evidence="2" id="KW-0812">Transmembrane</keyword>
<dbReference type="Proteomes" id="UP000219813">
    <property type="component" value="Chromosome 9"/>
</dbReference>
<dbReference type="OMA" id="WVSEYLK"/>
<protein>
    <recommendedName>
        <fullName evidence="7">Fam-l protein</fullName>
    </recommendedName>
</protein>
<keyword evidence="2" id="KW-0472">Membrane</keyword>
<dbReference type="EMBL" id="LT594630">
    <property type="protein sequence ID" value="SCN12746.1"/>
    <property type="molecule type" value="Genomic_DNA"/>
</dbReference>
<feature type="region of interest" description="Disordered" evidence="1">
    <location>
        <begin position="190"/>
        <end position="220"/>
    </location>
</feature>
<dbReference type="RefSeq" id="XP_028861643.1">
    <property type="nucleotide sequence ID" value="XM_029005011.1"/>
</dbReference>
<feature type="transmembrane region" description="Helical" evidence="2">
    <location>
        <begin position="146"/>
        <end position="166"/>
    </location>
</feature>
<dbReference type="KEGG" id="pmal:PMUG01_09031900"/>